<evidence type="ECO:0000256" key="3">
    <source>
        <dbReference type="ARBA" id="ARBA00022741"/>
    </source>
</evidence>
<dbReference type="PROSITE" id="PS00455">
    <property type="entry name" value="AMP_BINDING"/>
    <property type="match status" value="1"/>
</dbReference>
<gene>
    <name evidence="8" type="ORF">B0A49_12373</name>
</gene>
<comment type="similarity">
    <text evidence="1">Belongs to the ATP-dependent AMP-binding enzyme family.</text>
</comment>
<feature type="region of interest" description="Disordered" evidence="6">
    <location>
        <begin position="1"/>
        <end position="51"/>
    </location>
</feature>
<dbReference type="InterPro" id="IPR000873">
    <property type="entry name" value="AMP-dep_synth/lig_dom"/>
</dbReference>
<dbReference type="PANTHER" id="PTHR43272">
    <property type="entry name" value="LONG-CHAIN-FATTY-ACID--COA LIGASE"/>
    <property type="match status" value="1"/>
</dbReference>
<evidence type="ECO:0000313" key="9">
    <source>
        <dbReference type="Proteomes" id="UP000308768"/>
    </source>
</evidence>
<protein>
    <recommendedName>
        <fullName evidence="7">AMP-dependent synthetase/ligase domain-containing protein</fullName>
    </recommendedName>
</protein>
<keyword evidence="3" id="KW-0547">Nucleotide-binding</keyword>
<dbReference type="GO" id="GO:0005886">
    <property type="term" value="C:plasma membrane"/>
    <property type="evidence" value="ECO:0007669"/>
    <property type="project" value="TreeGrafter"/>
</dbReference>
<dbReference type="Pfam" id="PF00501">
    <property type="entry name" value="AMP-binding"/>
    <property type="match status" value="1"/>
</dbReference>
<comment type="catalytic activity">
    <reaction evidence="5">
        <text>a long-chain fatty acid + ATP + CoA = a long-chain fatty acyl-CoA + AMP + diphosphate</text>
        <dbReference type="Rhea" id="RHEA:15421"/>
        <dbReference type="ChEBI" id="CHEBI:30616"/>
        <dbReference type="ChEBI" id="CHEBI:33019"/>
        <dbReference type="ChEBI" id="CHEBI:57287"/>
        <dbReference type="ChEBI" id="CHEBI:57560"/>
        <dbReference type="ChEBI" id="CHEBI:83139"/>
        <dbReference type="ChEBI" id="CHEBI:456215"/>
        <dbReference type="EC" id="6.2.1.3"/>
    </reaction>
</comment>
<dbReference type="Gene3D" id="3.40.50.12780">
    <property type="entry name" value="N-terminal domain of ligase-like"/>
    <property type="match status" value="1"/>
</dbReference>
<dbReference type="Proteomes" id="UP000308768">
    <property type="component" value="Unassembled WGS sequence"/>
</dbReference>
<accession>A0A4V5NDQ1</accession>
<dbReference type="GO" id="GO:0005811">
    <property type="term" value="C:lipid droplet"/>
    <property type="evidence" value="ECO:0007669"/>
    <property type="project" value="TreeGrafter"/>
</dbReference>
<evidence type="ECO:0000256" key="6">
    <source>
        <dbReference type="SAM" id="MobiDB-lite"/>
    </source>
</evidence>
<keyword evidence="2" id="KW-0436">Ligase</keyword>
<dbReference type="InterPro" id="IPR020845">
    <property type="entry name" value="AMP-binding_CS"/>
</dbReference>
<feature type="domain" description="AMP-dependent synthetase/ligase" evidence="7">
    <location>
        <begin position="93"/>
        <end position="518"/>
    </location>
</feature>
<dbReference type="GO" id="GO:0035336">
    <property type="term" value="P:long-chain fatty-acyl-CoA metabolic process"/>
    <property type="evidence" value="ECO:0007669"/>
    <property type="project" value="TreeGrafter"/>
</dbReference>
<reference evidence="8 9" key="1">
    <citation type="submission" date="2017-03" db="EMBL/GenBank/DDBJ databases">
        <title>Genomes of endolithic fungi from Antarctica.</title>
        <authorList>
            <person name="Coleine C."/>
            <person name="Masonjones S."/>
            <person name="Stajich J.E."/>
        </authorList>
    </citation>
    <scope>NUCLEOTIDE SEQUENCE [LARGE SCALE GENOMIC DNA]</scope>
    <source>
        <strain evidence="8 9">CCFEE 5187</strain>
    </source>
</reference>
<dbReference type="PANTHER" id="PTHR43272:SF83">
    <property type="entry name" value="ACYL-COA SYNTHETASE LONG-CHAIN, ISOFORM J"/>
    <property type="match status" value="1"/>
</dbReference>
<evidence type="ECO:0000313" key="8">
    <source>
        <dbReference type="EMBL" id="TKA63679.1"/>
    </source>
</evidence>
<dbReference type="InterPro" id="IPR042099">
    <property type="entry name" value="ANL_N_sf"/>
</dbReference>
<dbReference type="GO" id="GO:0005524">
    <property type="term" value="F:ATP binding"/>
    <property type="evidence" value="ECO:0007669"/>
    <property type="project" value="UniProtKB-KW"/>
</dbReference>
<name>A0A4V5NDQ1_9PEZI</name>
<dbReference type="EMBL" id="NAJN01001367">
    <property type="protein sequence ID" value="TKA63679.1"/>
    <property type="molecule type" value="Genomic_DNA"/>
</dbReference>
<keyword evidence="9" id="KW-1185">Reference proteome</keyword>
<sequence>MADTLPKRPVLWARSTKQGPHTVEVEGAPEMDGESIPRRHPTAKSRLREEPEPGVATVFDILKRSARKFGSANAIGSRKVVDTIAETKQIKDQSGKTADKKWTYYQLSDYNYFSFIELERRALKTGSALRKLGLNKSDRIEVYAATSPFWFSVAHGASSQSITIATAYDTLGGEGLSHSLVQAKAKAIFLDPTLIPRVTKALDKAKDVKTVVYNEDAPQKVEQKDIEGLKQKHPDVEVYSFQQFQHLAAEAVEPVPPTAEDLMCIMYTSGSTGAPKGVLLKHKNIVAAITGVNAVIEEYMAPGERLLAYLPLAHIIEFVFENAALYWGGVLGYGNPRTLTDQSVRKCEGDIRAFKPSIMVGVPAVWESVKKGILSKVGPPNSFKTKVFWGAMAAKENLLYWGLPGAQLLDALILNKIKEATGGNLRLVMNGGGPIAGSTLKFVSFAICPMINGYGLTETAGMGALNDPAAWTPDALGVVPAAVEVKLVDVPDLNYFSSHDPPRGEVWIRGGAVIEGYLDNPEENAKAFQDGWFKTGDIGEFDATGQLKVIDRKKNLVKTLNGEYIALEKVNLLRYAILLPAPQDTNAKPASQLESLYRSTPVVANVCVYASSDHTKPIAIISAAEPALRKVAEAAGVNSSASLSELSSNEQVRAAVRKEMQSAGKKAGLQGIELIQGVIITDEEWTPQNGLVTNAMKLNRTAVVETFKAQIEKVYKSSGGS</sequence>
<comment type="caution">
    <text evidence="8">The sequence shown here is derived from an EMBL/GenBank/DDBJ whole genome shotgun (WGS) entry which is preliminary data.</text>
</comment>
<dbReference type="SUPFAM" id="SSF56801">
    <property type="entry name" value="Acetyl-CoA synthetase-like"/>
    <property type="match status" value="1"/>
</dbReference>
<dbReference type="OrthoDB" id="1700726at2759"/>
<evidence type="ECO:0000256" key="2">
    <source>
        <dbReference type="ARBA" id="ARBA00022598"/>
    </source>
</evidence>
<keyword evidence="4" id="KW-0067">ATP-binding</keyword>
<proteinExistence type="inferred from homology"/>
<organism evidence="8 9">
    <name type="scientific">Cryomyces minteri</name>
    <dbReference type="NCBI Taxonomy" id="331657"/>
    <lineage>
        <taxon>Eukaryota</taxon>
        <taxon>Fungi</taxon>
        <taxon>Dikarya</taxon>
        <taxon>Ascomycota</taxon>
        <taxon>Pezizomycotina</taxon>
        <taxon>Dothideomycetes</taxon>
        <taxon>Dothideomycetes incertae sedis</taxon>
        <taxon>Cryomyces</taxon>
    </lineage>
</organism>
<evidence type="ECO:0000256" key="4">
    <source>
        <dbReference type="ARBA" id="ARBA00022840"/>
    </source>
</evidence>
<dbReference type="GO" id="GO:0005783">
    <property type="term" value="C:endoplasmic reticulum"/>
    <property type="evidence" value="ECO:0007669"/>
    <property type="project" value="TreeGrafter"/>
</dbReference>
<dbReference type="GO" id="GO:0004467">
    <property type="term" value="F:long-chain fatty acid-CoA ligase activity"/>
    <property type="evidence" value="ECO:0007669"/>
    <property type="project" value="UniProtKB-EC"/>
</dbReference>
<dbReference type="AlphaFoldDB" id="A0A4V5NDQ1"/>
<dbReference type="STRING" id="331657.A0A4V5NDQ1"/>
<evidence type="ECO:0000256" key="5">
    <source>
        <dbReference type="ARBA" id="ARBA00036813"/>
    </source>
</evidence>
<evidence type="ECO:0000259" key="7">
    <source>
        <dbReference type="Pfam" id="PF00501"/>
    </source>
</evidence>
<evidence type="ECO:0000256" key="1">
    <source>
        <dbReference type="ARBA" id="ARBA00006432"/>
    </source>
</evidence>